<comment type="caution">
    <text evidence="2">The sequence shown here is derived from an EMBL/GenBank/DDBJ whole genome shotgun (WGS) entry which is preliminary data.</text>
</comment>
<dbReference type="AlphaFoldDB" id="A0A829Y9Y1"/>
<proteinExistence type="predicted"/>
<gene>
    <name evidence="2" type="ORF">GCM10011487_19800</name>
</gene>
<keyword evidence="1" id="KW-0812">Transmembrane</keyword>
<feature type="transmembrane region" description="Helical" evidence="1">
    <location>
        <begin position="37"/>
        <end position="59"/>
    </location>
</feature>
<feature type="transmembrane region" description="Helical" evidence="1">
    <location>
        <begin position="95"/>
        <end position="117"/>
    </location>
</feature>
<accession>A0A829Y9Y1</accession>
<dbReference type="RefSeq" id="WP_161811728.1">
    <property type="nucleotide sequence ID" value="NZ_BLJN01000002.1"/>
</dbReference>
<keyword evidence="3" id="KW-1185">Reference proteome</keyword>
<feature type="transmembrane region" description="Helical" evidence="1">
    <location>
        <begin position="66"/>
        <end position="89"/>
    </location>
</feature>
<evidence type="ECO:0000313" key="2">
    <source>
        <dbReference type="EMBL" id="GFE79980.1"/>
    </source>
</evidence>
<keyword evidence="1" id="KW-0472">Membrane</keyword>
<dbReference type="EMBL" id="BLJN01000002">
    <property type="protein sequence ID" value="GFE79980.1"/>
    <property type="molecule type" value="Genomic_DNA"/>
</dbReference>
<evidence type="ECO:0000313" key="3">
    <source>
        <dbReference type="Proteomes" id="UP000445000"/>
    </source>
</evidence>
<reference evidence="3" key="1">
    <citation type="submission" date="2020-01" db="EMBL/GenBank/DDBJ databases">
        <title>'Steroidobacter agaridevorans' sp. nov., agar-degrading bacteria isolated from rhizosphere soils.</title>
        <authorList>
            <person name="Ikenaga M."/>
            <person name="Kataoka M."/>
            <person name="Murouchi A."/>
            <person name="Katsuragi S."/>
            <person name="Sakai M."/>
        </authorList>
    </citation>
    <scope>NUCLEOTIDE SEQUENCE [LARGE SCALE GENOMIC DNA]</scope>
    <source>
        <strain evidence="3">YU21-B</strain>
    </source>
</reference>
<keyword evidence="1" id="KW-1133">Transmembrane helix</keyword>
<name>A0A829Y9Y1_9GAMM</name>
<protein>
    <recommendedName>
        <fullName evidence="4">Polyketide cyclase/dehydrase</fullName>
    </recommendedName>
</protein>
<evidence type="ECO:0000256" key="1">
    <source>
        <dbReference type="SAM" id="Phobius"/>
    </source>
</evidence>
<organism evidence="2 3">
    <name type="scientific">Steroidobacter agaridevorans</name>
    <dbReference type="NCBI Taxonomy" id="2695856"/>
    <lineage>
        <taxon>Bacteria</taxon>
        <taxon>Pseudomonadati</taxon>
        <taxon>Pseudomonadota</taxon>
        <taxon>Gammaproteobacteria</taxon>
        <taxon>Steroidobacterales</taxon>
        <taxon>Steroidobacteraceae</taxon>
        <taxon>Steroidobacter</taxon>
    </lineage>
</organism>
<dbReference type="SUPFAM" id="SSF55961">
    <property type="entry name" value="Bet v1-like"/>
    <property type="match status" value="1"/>
</dbReference>
<feature type="transmembrane region" description="Helical" evidence="1">
    <location>
        <begin position="12"/>
        <end position="31"/>
    </location>
</feature>
<evidence type="ECO:0008006" key="4">
    <source>
        <dbReference type="Google" id="ProtNLM"/>
    </source>
</evidence>
<dbReference type="Proteomes" id="UP000445000">
    <property type="component" value="Unassembled WGS sequence"/>
</dbReference>
<sequence>MRTEKFLPPWLVWLIGGAVLGVLMRVIFGAVPSQVSGVMSIAFLVGTPTAAGAITVYGARHASASWAFAIFAPWGTVLLMMLGCALTLLEGSICIALLTPLFLACASVGGVGMECALRAAKTRQSHLKAVALLPLLIFVAESGVDHRTQSRELRSSILIDAAPGTVWKEILTARAIQPAELPFSLTHLIGVPRPVEGINVSSADGEVRYSKWERGVSFRAVVTERVEQKSITWRYLFDQQSFPPGAMDEHVAIGGRYFDIGDTTFNLRPAPGGRTELQIVAHYRVTTRINFYAVPAATILGKDFMATLLGFYKGRSERAEPG</sequence>